<evidence type="ECO:0000256" key="6">
    <source>
        <dbReference type="ARBA" id="ARBA00022723"/>
    </source>
</evidence>
<dbReference type="InterPro" id="IPR003374">
    <property type="entry name" value="ApbE-like_sf"/>
</dbReference>
<evidence type="ECO:0000256" key="2">
    <source>
        <dbReference type="ARBA" id="ARBA00011955"/>
    </source>
</evidence>
<dbReference type="SUPFAM" id="SSF143631">
    <property type="entry name" value="ApbE-like"/>
    <property type="match status" value="1"/>
</dbReference>
<evidence type="ECO:0000256" key="4">
    <source>
        <dbReference type="ARBA" id="ARBA00022630"/>
    </source>
</evidence>
<sequence>MKFRLTLSFFTLLILTGCERAPEVYRDQFLAFGTIVSISIWDSSEEQSLKASRVIRDDFAAMHDTWHAWKRGGLLSEINQAFADGAPIQIASEASSLLKKTALLSRQSGALFNPAIGNLIALWGFHGEEWSGPPPSQEEIDILIQNSPSMDGLQFNNGTVSSNNRNIKIDLGGIAKGYAVDRAITKLKSLGIKNAIVNTGGDLRAIGNRGESAWSIGIQSPDGKGAIASINPQNDESIFTSGDYERMFIYAGKRYHHIITPKTGWPATGARSATVIPSDAMVADAAATAMLIASPEERSMVAAQMGIRYVLVIGEDGIFYMTTEMQDRLHFQQDTTPKIRQLNYKNP</sequence>
<dbReference type="EMBL" id="JACNFK010000027">
    <property type="protein sequence ID" value="MBC8519809.1"/>
    <property type="molecule type" value="Genomic_DNA"/>
</dbReference>
<dbReference type="GO" id="GO:0016740">
    <property type="term" value="F:transferase activity"/>
    <property type="evidence" value="ECO:0007669"/>
    <property type="project" value="UniProtKB-UniRule"/>
</dbReference>
<dbReference type="Proteomes" id="UP000654401">
    <property type="component" value="Unassembled WGS sequence"/>
</dbReference>
<evidence type="ECO:0000256" key="13">
    <source>
        <dbReference type="RuleBase" id="RU363002"/>
    </source>
</evidence>
<evidence type="ECO:0000256" key="7">
    <source>
        <dbReference type="ARBA" id="ARBA00022827"/>
    </source>
</evidence>
<evidence type="ECO:0000313" key="14">
    <source>
        <dbReference type="EMBL" id="MBC8519809.1"/>
    </source>
</evidence>
<evidence type="ECO:0000313" key="15">
    <source>
        <dbReference type="Proteomes" id="UP000654401"/>
    </source>
</evidence>
<keyword evidence="8 11" id="KW-0460">Magnesium</keyword>
<comment type="caution">
    <text evidence="14">The sequence shown here is derived from an EMBL/GenBank/DDBJ whole genome shotgun (WGS) entry which is preliminary data.</text>
</comment>
<accession>A0A8J6TNF7</accession>
<comment type="similarity">
    <text evidence="1 11 13">Belongs to the ApbE family.</text>
</comment>
<comment type="subcellular location">
    <subcellularLocation>
        <location evidence="13">Cell inner membrane</location>
        <topology evidence="13">Lipid-anchor</topology>
        <orientation evidence="13">Periplasmic side</orientation>
    </subcellularLocation>
</comment>
<dbReference type="PANTHER" id="PTHR30040">
    <property type="entry name" value="THIAMINE BIOSYNTHESIS LIPOPROTEIN APBE"/>
    <property type="match status" value="1"/>
</dbReference>
<keyword evidence="13" id="KW-1003">Cell membrane</keyword>
<reference evidence="14 15" key="1">
    <citation type="submission" date="2020-08" db="EMBL/GenBank/DDBJ databases">
        <title>Bridging the membrane lipid divide: bacteria of the FCB group superphylum have the potential to synthesize archaeal ether lipids.</title>
        <authorList>
            <person name="Villanueva L."/>
            <person name="Von Meijenfeldt F.A.B."/>
            <person name="Westbye A.B."/>
            <person name="Yadav S."/>
            <person name="Hopmans E.C."/>
            <person name="Dutilh B.E."/>
            <person name="Sinninghe Damste J.S."/>
        </authorList>
    </citation>
    <scope>NUCLEOTIDE SEQUENCE [LARGE SCALE GENOMIC DNA]</scope>
    <source>
        <strain evidence="14">NIOZ-UU100</strain>
    </source>
</reference>
<keyword evidence="7 11" id="KW-0274">FAD</keyword>
<keyword evidence="6 11" id="KW-0479">Metal-binding</keyword>
<keyword evidence="4 11" id="KW-0285">Flavoprotein</keyword>
<keyword evidence="13" id="KW-0472">Membrane</keyword>
<evidence type="ECO:0000256" key="10">
    <source>
        <dbReference type="ARBA" id="ARBA00048540"/>
    </source>
</evidence>
<evidence type="ECO:0000256" key="8">
    <source>
        <dbReference type="ARBA" id="ARBA00022842"/>
    </source>
</evidence>
<evidence type="ECO:0000256" key="1">
    <source>
        <dbReference type="ARBA" id="ARBA00008282"/>
    </source>
</evidence>
<keyword evidence="5 11" id="KW-0808">Transferase</keyword>
<feature type="binding site" evidence="12">
    <location>
        <position position="173"/>
    </location>
    <ligand>
        <name>Mg(2+)</name>
        <dbReference type="ChEBI" id="CHEBI:18420"/>
    </ligand>
</feature>
<comment type="cofactor">
    <cofactor evidence="12">
        <name>Mg(2+)</name>
        <dbReference type="ChEBI" id="CHEBI:18420"/>
    </cofactor>
    <cofactor evidence="12">
        <name>Mn(2+)</name>
        <dbReference type="ChEBI" id="CHEBI:29035"/>
    </cofactor>
    <text evidence="12">Magnesium. Can also use manganese.</text>
</comment>
<dbReference type="GO" id="GO:0046872">
    <property type="term" value="F:metal ion binding"/>
    <property type="evidence" value="ECO:0007669"/>
    <property type="project" value="UniProtKB-UniRule"/>
</dbReference>
<proteinExistence type="inferred from homology"/>
<evidence type="ECO:0000256" key="5">
    <source>
        <dbReference type="ARBA" id="ARBA00022679"/>
    </source>
</evidence>
<gene>
    <name evidence="14" type="ORF">H8D24_05330</name>
</gene>
<dbReference type="PANTHER" id="PTHR30040:SF2">
    <property type="entry name" value="FAD:PROTEIN FMN TRANSFERASE"/>
    <property type="match status" value="1"/>
</dbReference>
<comment type="function">
    <text evidence="13">Flavin transferase that catalyzes the transfer of the FMN moiety of FAD and its covalent binding to the hydroxyl group of a threonine residue in a target flavoprotein.</text>
</comment>
<keyword evidence="13" id="KW-0997">Cell inner membrane</keyword>
<keyword evidence="13" id="KW-0449">Lipoprotein</keyword>
<dbReference type="AlphaFoldDB" id="A0A8J6TNF7"/>
<organism evidence="14 15">
    <name type="scientific">Candidatus Thiopontia autotrophica</name>
    <dbReference type="NCBI Taxonomy" id="2841688"/>
    <lineage>
        <taxon>Bacteria</taxon>
        <taxon>Pseudomonadati</taxon>
        <taxon>Pseudomonadota</taxon>
        <taxon>Gammaproteobacteria</taxon>
        <taxon>Candidatus Thiopontia</taxon>
    </lineage>
</organism>
<dbReference type="EC" id="2.7.1.180" evidence="2 11"/>
<comment type="catalytic activity">
    <reaction evidence="10 11 13">
        <text>L-threonyl-[protein] + FAD = FMN-L-threonyl-[protein] + AMP + H(+)</text>
        <dbReference type="Rhea" id="RHEA:36847"/>
        <dbReference type="Rhea" id="RHEA-COMP:11060"/>
        <dbReference type="Rhea" id="RHEA-COMP:11061"/>
        <dbReference type="ChEBI" id="CHEBI:15378"/>
        <dbReference type="ChEBI" id="CHEBI:30013"/>
        <dbReference type="ChEBI" id="CHEBI:57692"/>
        <dbReference type="ChEBI" id="CHEBI:74257"/>
        <dbReference type="ChEBI" id="CHEBI:456215"/>
        <dbReference type="EC" id="2.7.1.180"/>
    </reaction>
</comment>
<dbReference type="PROSITE" id="PS51257">
    <property type="entry name" value="PROKAR_LIPOPROTEIN"/>
    <property type="match status" value="1"/>
</dbReference>
<evidence type="ECO:0000256" key="12">
    <source>
        <dbReference type="PIRSR" id="PIRSR006268-2"/>
    </source>
</evidence>
<dbReference type="Gene3D" id="3.10.520.10">
    <property type="entry name" value="ApbE-like domains"/>
    <property type="match status" value="1"/>
</dbReference>
<feature type="binding site" evidence="12">
    <location>
        <position position="284"/>
    </location>
    <ligand>
        <name>Mg(2+)</name>
        <dbReference type="ChEBI" id="CHEBI:18420"/>
    </ligand>
</feature>
<protein>
    <recommendedName>
        <fullName evidence="3 11">FAD:protein FMN transferase</fullName>
        <ecNumber evidence="2 11">2.7.1.180</ecNumber>
    </recommendedName>
    <alternativeName>
        <fullName evidence="9 11">Flavin transferase</fullName>
    </alternativeName>
</protein>
<evidence type="ECO:0000256" key="3">
    <source>
        <dbReference type="ARBA" id="ARBA00016337"/>
    </source>
</evidence>
<dbReference type="GO" id="GO:0005886">
    <property type="term" value="C:plasma membrane"/>
    <property type="evidence" value="ECO:0007669"/>
    <property type="project" value="UniProtKB-SubCell"/>
</dbReference>
<evidence type="ECO:0000256" key="9">
    <source>
        <dbReference type="ARBA" id="ARBA00031306"/>
    </source>
</evidence>
<dbReference type="Pfam" id="PF02424">
    <property type="entry name" value="ApbE"/>
    <property type="match status" value="1"/>
</dbReference>
<feature type="binding site" evidence="12">
    <location>
        <position position="288"/>
    </location>
    <ligand>
        <name>Mg(2+)</name>
        <dbReference type="ChEBI" id="CHEBI:18420"/>
    </ligand>
</feature>
<evidence type="ECO:0000256" key="11">
    <source>
        <dbReference type="PIRNR" id="PIRNR006268"/>
    </source>
</evidence>
<dbReference type="InterPro" id="IPR024932">
    <property type="entry name" value="ApbE"/>
</dbReference>
<name>A0A8J6TNF7_9GAMM</name>
<dbReference type="PIRSF" id="PIRSF006268">
    <property type="entry name" value="ApbE"/>
    <property type="match status" value="1"/>
</dbReference>